<dbReference type="eggNOG" id="arCOG05036">
    <property type="taxonomic scope" value="Archaea"/>
</dbReference>
<dbReference type="PROSITE" id="PS50943">
    <property type="entry name" value="HTH_CROC1"/>
    <property type="match status" value="1"/>
</dbReference>
<proteinExistence type="predicted"/>
<protein>
    <submittedName>
        <fullName evidence="2">Putative transcriptional regulator, XRE family</fullName>
    </submittedName>
</protein>
<dbReference type="SMART" id="SM00530">
    <property type="entry name" value="HTH_XRE"/>
    <property type="match status" value="1"/>
</dbReference>
<dbReference type="GO" id="GO:0003677">
    <property type="term" value="F:DNA binding"/>
    <property type="evidence" value="ECO:0007669"/>
    <property type="project" value="InterPro"/>
</dbReference>
<dbReference type="Proteomes" id="UP000000253">
    <property type="component" value="Chromosome"/>
</dbReference>
<sequence length="218" mass="25150">MSKSGKMYDKLKIIERAILLNPENIKVFREKLKITQSKLAEESGVSQSHLSMLEKGKREIGEAHAAAITLGMLKCSNFWDKENPVLYLLDVLSLTKLEGAIVDFIQDLTSKNDIFCKRYIEGHPVYIIDIKYFTGEIKKRLGVVDINEVDFFRGRMNIRGLHLDKKTVLIQLDCSDIRRLEHKVSNVLNNKTIIQIFPKEEVPPIYSIKKDCMIVHCW</sequence>
<dbReference type="Pfam" id="PF01381">
    <property type="entry name" value="HTH_3"/>
    <property type="match status" value="1"/>
</dbReference>
<evidence type="ECO:0000259" key="1">
    <source>
        <dbReference type="PROSITE" id="PS50943"/>
    </source>
</evidence>
<dbReference type="SUPFAM" id="SSF47413">
    <property type="entry name" value="lambda repressor-like DNA-binding domains"/>
    <property type="match status" value="1"/>
</dbReference>
<name>A4FW77_METM5</name>
<feature type="domain" description="HTH cro/C1-type" evidence="1">
    <location>
        <begin position="25"/>
        <end position="60"/>
    </location>
</feature>
<dbReference type="InterPro" id="IPR001387">
    <property type="entry name" value="Cro/C1-type_HTH"/>
</dbReference>
<dbReference type="KEGG" id="mmq:MmarC5_0131"/>
<gene>
    <name evidence="2" type="ordered locus">MmarC5_0131</name>
</gene>
<dbReference type="HOGENOM" id="CLU_1297489_0_0_2"/>
<dbReference type="AlphaFoldDB" id="A4FW77"/>
<dbReference type="STRING" id="402880.MmarC5_0131"/>
<reference evidence="2 3" key="1">
    <citation type="submission" date="2007-03" db="EMBL/GenBank/DDBJ databases">
        <title>Complete sequence of chromosome of Methanococcus maripaludis C5.</title>
        <authorList>
            <consortium name="US DOE Joint Genome Institute"/>
            <person name="Copeland A."/>
            <person name="Lucas S."/>
            <person name="Lapidus A."/>
            <person name="Barry K."/>
            <person name="Glavina del Rio T."/>
            <person name="Dalin E."/>
            <person name="Tice H."/>
            <person name="Pitluck S."/>
            <person name="Chertkov O."/>
            <person name="Brettin T."/>
            <person name="Bruce D."/>
            <person name="Han C."/>
            <person name="Detter J.C."/>
            <person name="Schmutz J."/>
            <person name="Larimer F."/>
            <person name="Land M."/>
            <person name="Hauser L."/>
            <person name="Kyrpides N."/>
            <person name="Mikhailova N."/>
            <person name="Sieprawska-Lupa M."/>
            <person name="Whitman W.B."/>
            <person name="Richardson P."/>
        </authorList>
    </citation>
    <scope>NUCLEOTIDE SEQUENCE [LARGE SCALE GENOMIC DNA]</scope>
    <source>
        <strain evidence="3">C5 / ATCC BAA-1333</strain>
    </source>
</reference>
<evidence type="ECO:0000313" key="2">
    <source>
        <dbReference type="EMBL" id="ABO34448.1"/>
    </source>
</evidence>
<dbReference type="EMBL" id="CP000609">
    <property type="protein sequence ID" value="ABO34448.1"/>
    <property type="molecule type" value="Genomic_DNA"/>
</dbReference>
<organism evidence="2 3">
    <name type="scientific">Methanococcus maripaludis (strain C5 / ATCC BAA-1333)</name>
    <dbReference type="NCBI Taxonomy" id="402880"/>
    <lineage>
        <taxon>Archaea</taxon>
        <taxon>Methanobacteriati</taxon>
        <taxon>Methanobacteriota</taxon>
        <taxon>Methanomada group</taxon>
        <taxon>Methanococci</taxon>
        <taxon>Methanococcales</taxon>
        <taxon>Methanococcaceae</taxon>
        <taxon>Methanococcus</taxon>
    </lineage>
</organism>
<accession>A4FW77</accession>
<dbReference type="CDD" id="cd00093">
    <property type="entry name" value="HTH_XRE"/>
    <property type="match status" value="1"/>
</dbReference>
<evidence type="ECO:0000313" key="3">
    <source>
        <dbReference type="Proteomes" id="UP000000253"/>
    </source>
</evidence>
<dbReference type="Gene3D" id="1.10.260.40">
    <property type="entry name" value="lambda repressor-like DNA-binding domains"/>
    <property type="match status" value="1"/>
</dbReference>
<dbReference type="InterPro" id="IPR010982">
    <property type="entry name" value="Lambda_DNA-bd_dom_sf"/>
</dbReference>